<evidence type="ECO:0000313" key="1">
    <source>
        <dbReference type="EMBL" id="KKM89867.1"/>
    </source>
</evidence>
<dbReference type="AlphaFoldDB" id="A0A0F9P8Z8"/>
<protein>
    <submittedName>
        <fullName evidence="1">Uncharacterized protein</fullName>
    </submittedName>
</protein>
<gene>
    <name evidence="1" type="ORF">LCGC14_1244260</name>
</gene>
<organism evidence="1">
    <name type="scientific">marine sediment metagenome</name>
    <dbReference type="NCBI Taxonomy" id="412755"/>
    <lineage>
        <taxon>unclassified sequences</taxon>
        <taxon>metagenomes</taxon>
        <taxon>ecological metagenomes</taxon>
    </lineage>
</organism>
<name>A0A0F9P8Z8_9ZZZZ</name>
<comment type="caution">
    <text evidence="1">The sequence shown here is derived from an EMBL/GenBank/DDBJ whole genome shotgun (WGS) entry which is preliminary data.</text>
</comment>
<reference evidence="1" key="1">
    <citation type="journal article" date="2015" name="Nature">
        <title>Complex archaea that bridge the gap between prokaryotes and eukaryotes.</title>
        <authorList>
            <person name="Spang A."/>
            <person name="Saw J.H."/>
            <person name="Jorgensen S.L."/>
            <person name="Zaremba-Niedzwiedzka K."/>
            <person name="Martijn J."/>
            <person name="Lind A.E."/>
            <person name="van Eijk R."/>
            <person name="Schleper C."/>
            <person name="Guy L."/>
            <person name="Ettema T.J."/>
        </authorList>
    </citation>
    <scope>NUCLEOTIDE SEQUENCE</scope>
</reference>
<dbReference type="EMBL" id="LAZR01006753">
    <property type="protein sequence ID" value="KKM89867.1"/>
    <property type="molecule type" value="Genomic_DNA"/>
</dbReference>
<accession>A0A0F9P8Z8</accession>
<sequence>MSKLRHRQVPLELARELDALLEAGLNQPAPTRELSTAVNNILGFQVARVLDLKASAVRRKRKSRGR</sequence>
<proteinExistence type="predicted"/>